<dbReference type="HAMAP" id="MF_01400">
    <property type="entry name" value="MsrB"/>
    <property type="match status" value="1"/>
</dbReference>
<dbReference type="InterPro" id="IPR011057">
    <property type="entry name" value="Mss4-like_sf"/>
</dbReference>
<evidence type="ECO:0000256" key="2">
    <source>
        <dbReference type="ARBA" id="ARBA00011017"/>
    </source>
</evidence>
<dbReference type="GO" id="GO:0033743">
    <property type="term" value="F:peptide-methionine (R)-S-oxide reductase activity"/>
    <property type="evidence" value="ECO:0007669"/>
    <property type="project" value="UniProtKB-EC"/>
</dbReference>
<comment type="function">
    <text evidence="8">Has an important function as a repair enzyme for proteins that have been inactivated by oxidation. Catalyzes the reversible oxidation-reduction of methionine sulfoxide in proteins to methionine.</text>
</comment>
<proteinExistence type="inferred from homology"/>
<dbReference type="GO" id="GO:0005737">
    <property type="term" value="C:cytoplasm"/>
    <property type="evidence" value="ECO:0007669"/>
    <property type="project" value="TreeGrafter"/>
</dbReference>
<name>A0A921DQZ0_9BACT</name>
<evidence type="ECO:0000313" key="13">
    <source>
        <dbReference type="EMBL" id="HJD96486.1"/>
    </source>
</evidence>
<dbReference type="GO" id="GO:0030091">
    <property type="term" value="P:protein repair"/>
    <property type="evidence" value="ECO:0007669"/>
    <property type="project" value="InterPro"/>
</dbReference>
<dbReference type="EC" id="1.8.4.11" evidence="4"/>
<accession>A0A921DQZ0</accession>
<comment type="catalytic activity">
    <reaction evidence="11">
        <text>[thioredoxin]-disulfide + L-methionine + H2O = L-methionine (S)-S-oxide + [thioredoxin]-dithiol</text>
        <dbReference type="Rhea" id="RHEA:19993"/>
        <dbReference type="Rhea" id="RHEA-COMP:10698"/>
        <dbReference type="Rhea" id="RHEA-COMP:10700"/>
        <dbReference type="ChEBI" id="CHEBI:15377"/>
        <dbReference type="ChEBI" id="CHEBI:29950"/>
        <dbReference type="ChEBI" id="CHEBI:50058"/>
        <dbReference type="ChEBI" id="CHEBI:57844"/>
        <dbReference type="ChEBI" id="CHEBI:58772"/>
        <dbReference type="EC" id="1.8.4.11"/>
    </reaction>
</comment>
<dbReference type="NCBIfam" id="TIGR00401">
    <property type="entry name" value="msrA"/>
    <property type="match status" value="1"/>
</dbReference>
<dbReference type="InterPro" id="IPR028427">
    <property type="entry name" value="Met_Sox_Rdtase_MsrB"/>
</dbReference>
<comment type="similarity">
    <text evidence="2">In the N-terminal section; belongs to the MsrA Met sulfoxide reductase family.</text>
</comment>
<dbReference type="Pfam" id="PF01625">
    <property type="entry name" value="PMSR"/>
    <property type="match status" value="1"/>
</dbReference>
<reference evidence="13" key="2">
    <citation type="submission" date="2021-09" db="EMBL/GenBank/DDBJ databases">
        <authorList>
            <person name="Gilroy R."/>
        </authorList>
    </citation>
    <scope>NUCLEOTIDE SEQUENCE</scope>
    <source>
        <strain evidence="13">ChiGjej2B2-19336</strain>
    </source>
</reference>
<dbReference type="InterPro" id="IPR002579">
    <property type="entry name" value="Met_Sox_Rdtase_MsrB_dom"/>
</dbReference>
<feature type="non-terminal residue" evidence="13">
    <location>
        <position position="1"/>
    </location>
</feature>
<keyword evidence="7" id="KW-0511">Multifunctional enzyme</keyword>
<gene>
    <name evidence="13" type="primary">msrB</name>
    <name evidence="13" type="ORF">K8W16_02415</name>
</gene>
<dbReference type="Gene3D" id="3.30.1060.10">
    <property type="entry name" value="Peptide methionine sulphoxide reductase MsrA"/>
    <property type="match status" value="1"/>
</dbReference>
<dbReference type="SUPFAM" id="SSF51316">
    <property type="entry name" value="Mss4-like"/>
    <property type="match status" value="1"/>
</dbReference>
<dbReference type="FunFam" id="2.170.150.20:FF:000003">
    <property type="entry name" value="Peptide methionine sulfoxide reductase MsrB"/>
    <property type="match status" value="1"/>
</dbReference>
<dbReference type="GO" id="GO:0006979">
    <property type="term" value="P:response to oxidative stress"/>
    <property type="evidence" value="ECO:0007669"/>
    <property type="project" value="InterPro"/>
</dbReference>
<evidence type="ECO:0000256" key="8">
    <source>
        <dbReference type="ARBA" id="ARBA00024679"/>
    </source>
</evidence>
<comment type="caution">
    <text evidence="13">The sequence shown here is derived from an EMBL/GenBank/DDBJ whole genome shotgun (WGS) entry which is preliminary data.</text>
</comment>
<dbReference type="PROSITE" id="PS51790">
    <property type="entry name" value="MSRB"/>
    <property type="match status" value="1"/>
</dbReference>
<dbReference type="HAMAP" id="MF_01401">
    <property type="entry name" value="MsrA"/>
    <property type="match status" value="1"/>
</dbReference>
<dbReference type="GO" id="GO:0008113">
    <property type="term" value="F:peptide-methionine (S)-S-oxide reductase activity"/>
    <property type="evidence" value="ECO:0007669"/>
    <property type="project" value="UniProtKB-EC"/>
</dbReference>
<dbReference type="Pfam" id="PF01641">
    <property type="entry name" value="SelR"/>
    <property type="match status" value="1"/>
</dbReference>
<evidence type="ECO:0000256" key="6">
    <source>
        <dbReference type="ARBA" id="ARBA00023002"/>
    </source>
</evidence>
<evidence type="ECO:0000256" key="11">
    <source>
        <dbReference type="ARBA" id="ARBA00048782"/>
    </source>
</evidence>
<dbReference type="Proteomes" id="UP000698963">
    <property type="component" value="Unassembled WGS sequence"/>
</dbReference>
<evidence type="ECO:0000256" key="1">
    <source>
        <dbReference type="ARBA" id="ARBA00008076"/>
    </source>
</evidence>
<evidence type="ECO:0000259" key="12">
    <source>
        <dbReference type="PROSITE" id="PS51790"/>
    </source>
</evidence>
<evidence type="ECO:0000256" key="9">
    <source>
        <dbReference type="ARBA" id="ARBA00047806"/>
    </source>
</evidence>
<dbReference type="InterPro" id="IPR002569">
    <property type="entry name" value="Met_Sox_Rdtase_MsrA_dom"/>
</dbReference>
<evidence type="ECO:0000256" key="3">
    <source>
        <dbReference type="ARBA" id="ARBA00012499"/>
    </source>
</evidence>
<organism evidence="13 14">
    <name type="scientific">Mailhella massiliensis</name>
    <dbReference type="NCBI Taxonomy" id="1903261"/>
    <lineage>
        <taxon>Bacteria</taxon>
        <taxon>Pseudomonadati</taxon>
        <taxon>Thermodesulfobacteriota</taxon>
        <taxon>Desulfovibrionia</taxon>
        <taxon>Desulfovibrionales</taxon>
        <taxon>Desulfovibrionaceae</taxon>
        <taxon>Mailhella</taxon>
    </lineage>
</organism>
<dbReference type="AlphaFoldDB" id="A0A921DQZ0"/>
<evidence type="ECO:0000256" key="10">
    <source>
        <dbReference type="ARBA" id="ARBA00048488"/>
    </source>
</evidence>
<dbReference type="RefSeq" id="WP_304120839.1">
    <property type="nucleotide sequence ID" value="NZ_DYZA01000043.1"/>
</dbReference>
<comment type="catalytic activity">
    <reaction evidence="9">
        <text>L-methionyl-[protein] + [thioredoxin]-disulfide + H2O = L-methionyl-(S)-S-oxide-[protein] + [thioredoxin]-dithiol</text>
        <dbReference type="Rhea" id="RHEA:14217"/>
        <dbReference type="Rhea" id="RHEA-COMP:10698"/>
        <dbReference type="Rhea" id="RHEA-COMP:10700"/>
        <dbReference type="Rhea" id="RHEA-COMP:12313"/>
        <dbReference type="Rhea" id="RHEA-COMP:12315"/>
        <dbReference type="ChEBI" id="CHEBI:15377"/>
        <dbReference type="ChEBI" id="CHEBI:16044"/>
        <dbReference type="ChEBI" id="CHEBI:29950"/>
        <dbReference type="ChEBI" id="CHEBI:44120"/>
        <dbReference type="ChEBI" id="CHEBI:50058"/>
        <dbReference type="EC" id="1.8.4.11"/>
    </reaction>
</comment>
<dbReference type="Gene3D" id="2.170.150.20">
    <property type="entry name" value="Peptide methionine sulfoxide reductase"/>
    <property type="match status" value="1"/>
</dbReference>
<keyword evidence="6 13" id="KW-0560">Oxidoreductase</keyword>
<sequence length="311" mass="34805">GCFWGVESYFSRIPGVRDVTVGYANGTTAHPSYEQVCSGRTGHAETVHVIYDPEVVGLKTLTEHFFKIINPLSRNRQGNDIGSQYRSGIYYTDEADLALLRSVLDAEQKKYASPLATELLPLTSYYLAEDYHQDYLVKNPGGYCHIDFSSLSEFTPMIDPADYSKPSDEAIRAKLTEEQYNVTQKGHTEYAYSGEYDRLFEPGIYVDIVTGEPLFLSSDKYDSGCGWPSFSRPVAPEVIVEYPDTSYGLTRTEVRSRVGDSHLGHVFNDGPARLGGLRYCINSASLRFIPYKDMEKEGYGKFMSLVTDALG</sequence>
<comment type="catalytic activity">
    <reaction evidence="10">
        <text>L-methionyl-[protein] + [thioredoxin]-disulfide + H2O = L-methionyl-(R)-S-oxide-[protein] + [thioredoxin]-dithiol</text>
        <dbReference type="Rhea" id="RHEA:24164"/>
        <dbReference type="Rhea" id="RHEA-COMP:10698"/>
        <dbReference type="Rhea" id="RHEA-COMP:10700"/>
        <dbReference type="Rhea" id="RHEA-COMP:12313"/>
        <dbReference type="Rhea" id="RHEA-COMP:12314"/>
        <dbReference type="ChEBI" id="CHEBI:15377"/>
        <dbReference type="ChEBI" id="CHEBI:16044"/>
        <dbReference type="ChEBI" id="CHEBI:29950"/>
        <dbReference type="ChEBI" id="CHEBI:45764"/>
        <dbReference type="ChEBI" id="CHEBI:50058"/>
        <dbReference type="EC" id="1.8.4.12"/>
    </reaction>
</comment>
<dbReference type="SUPFAM" id="SSF55068">
    <property type="entry name" value="Peptide methionine sulfoxide reductase"/>
    <property type="match status" value="1"/>
</dbReference>
<protein>
    <recommendedName>
        <fullName evidence="5">Peptide methionine sulfoxide reductase MsrA/MsrB</fullName>
        <ecNumber evidence="4">1.8.4.11</ecNumber>
        <ecNumber evidence="3">1.8.4.12</ecNumber>
    </recommendedName>
</protein>
<dbReference type="PANTHER" id="PTHR10173:SF59">
    <property type="entry name" value="PEPTIDE METHIONINE SULFOXIDE REDUCTASE MSRA_MSRB"/>
    <property type="match status" value="1"/>
</dbReference>
<evidence type="ECO:0000256" key="7">
    <source>
        <dbReference type="ARBA" id="ARBA00023268"/>
    </source>
</evidence>
<dbReference type="EC" id="1.8.4.12" evidence="3"/>
<comment type="similarity">
    <text evidence="1">In the C-terminal section; belongs to the MsrB Met sulfoxide reductase family.</text>
</comment>
<evidence type="ECO:0000256" key="5">
    <source>
        <dbReference type="ARBA" id="ARBA00018850"/>
    </source>
</evidence>
<reference evidence="13" key="1">
    <citation type="journal article" date="2021" name="PeerJ">
        <title>Extensive microbial diversity within the chicken gut microbiome revealed by metagenomics and culture.</title>
        <authorList>
            <person name="Gilroy R."/>
            <person name="Ravi A."/>
            <person name="Getino M."/>
            <person name="Pursley I."/>
            <person name="Horton D.L."/>
            <person name="Alikhan N.F."/>
            <person name="Baker D."/>
            <person name="Gharbi K."/>
            <person name="Hall N."/>
            <person name="Watson M."/>
            <person name="Adriaenssens E.M."/>
            <person name="Foster-Nyarko E."/>
            <person name="Jarju S."/>
            <person name="Secka A."/>
            <person name="Antonio M."/>
            <person name="Oren A."/>
            <person name="Chaudhuri R.R."/>
            <person name="La Ragione R."/>
            <person name="Hildebrand F."/>
            <person name="Pallen M.J."/>
        </authorList>
    </citation>
    <scope>NUCLEOTIDE SEQUENCE</scope>
    <source>
        <strain evidence="13">ChiGjej2B2-19336</strain>
    </source>
</reference>
<dbReference type="PANTHER" id="PTHR10173">
    <property type="entry name" value="METHIONINE SULFOXIDE REDUCTASE"/>
    <property type="match status" value="1"/>
</dbReference>
<evidence type="ECO:0000313" key="14">
    <source>
        <dbReference type="Proteomes" id="UP000698963"/>
    </source>
</evidence>
<dbReference type="InterPro" id="IPR036509">
    <property type="entry name" value="Met_Sox_Rdtase_MsrA_sf"/>
</dbReference>
<dbReference type="EMBL" id="DYZA01000043">
    <property type="protein sequence ID" value="HJD96486.1"/>
    <property type="molecule type" value="Genomic_DNA"/>
</dbReference>
<evidence type="ECO:0000256" key="4">
    <source>
        <dbReference type="ARBA" id="ARBA00012502"/>
    </source>
</evidence>
<dbReference type="NCBIfam" id="TIGR00357">
    <property type="entry name" value="peptide-methionine (R)-S-oxide reductase MsrB"/>
    <property type="match status" value="1"/>
</dbReference>
<feature type="domain" description="MsrB" evidence="12">
    <location>
        <begin position="168"/>
        <end position="291"/>
    </location>
</feature>